<protein>
    <submittedName>
        <fullName evidence="1">Uncharacterized protein</fullName>
    </submittedName>
</protein>
<organism evidence="1 2">
    <name type="scientific">Coccidioides immitis H538.4</name>
    <dbReference type="NCBI Taxonomy" id="396776"/>
    <lineage>
        <taxon>Eukaryota</taxon>
        <taxon>Fungi</taxon>
        <taxon>Dikarya</taxon>
        <taxon>Ascomycota</taxon>
        <taxon>Pezizomycotina</taxon>
        <taxon>Eurotiomycetes</taxon>
        <taxon>Eurotiomycetidae</taxon>
        <taxon>Onygenales</taxon>
        <taxon>Onygenaceae</taxon>
        <taxon>Coccidioides</taxon>
    </lineage>
</organism>
<reference evidence="2" key="1">
    <citation type="journal article" date="2010" name="Genome Res.">
        <title>Population genomic sequencing of Coccidioides fungi reveals recent hybridization and transposon control.</title>
        <authorList>
            <person name="Neafsey D.E."/>
            <person name="Barker B.M."/>
            <person name="Sharpton T.J."/>
            <person name="Stajich J.E."/>
            <person name="Park D.J."/>
            <person name="Whiston E."/>
            <person name="Hung C.-Y."/>
            <person name="McMahan C."/>
            <person name="White J."/>
            <person name="Sykes S."/>
            <person name="Heiman D."/>
            <person name="Young S."/>
            <person name="Zeng Q."/>
            <person name="Abouelleil A."/>
            <person name="Aftuck L."/>
            <person name="Bessette D."/>
            <person name="Brown A."/>
            <person name="FitzGerald M."/>
            <person name="Lui A."/>
            <person name="Macdonald J.P."/>
            <person name="Priest M."/>
            <person name="Orbach M.J."/>
            <person name="Galgiani J.N."/>
            <person name="Kirkland T.N."/>
            <person name="Cole G.T."/>
            <person name="Birren B.W."/>
            <person name="Henn M.R."/>
            <person name="Taylor J.W."/>
            <person name="Rounsley S.D."/>
        </authorList>
    </citation>
    <scope>NUCLEOTIDE SEQUENCE [LARGE SCALE GENOMIC DNA]</scope>
    <source>
        <strain evidence="2">H538.4</strain>
    </source>
</reference>
<accession>A0A0J8RN75</accession>
<gene>
    <name evidence="1" type="ORF">CIHG_04025</name>
</gene>
<dbReference type="VEuPathDB" id="FungiDB:CIHG_04025"/>
<dbReference type="Proteomes" id="UP000054563">
    <property type="component" value="Unassembled WGS sequence"/>
</dbReference>
<name>A0A0J8RN75_COCIT</name>
<proteinExistence type="predicted"/>
<sequence>MAPLVCRCVSKHVHWPLKSRSSTNLTRQRLPRNEHNDVDREIPRLGNLVPRTLGEGFTQSSDFETLFRDVLCQLSAKRRQKVSDAGMGLVFIPHTELSRGLVWRRMPPPVRKVKARGSW</sequence>
<dbReference type="EMBL" id="DS016991">
    <property type="protein sequence ID" value="KMU86237.1"/>
    <property type="molecule type" value="Genomic_DNA"/>
</dbReference>
<feature type="non-terminal residue" evidence="1">
    <location>
        <position position="119"/>
    </location>
</feature>
<evidence type="ECO:0000313" key="1">
    <source>
        <dbReference type="EMBL" id="KMU86237.1"/>
    </source>
</evidence>
<evidence type="ECO:0000313" key="2">
    <source>
        <dbReference type="Proteomes" id="UP000054563"/>
    </source>
</evidence>
<dbReference type="AlphaFoldDB" id="A0A0J8RN75"/>